<evidence type="ECO:0000259" key="4">
    <source>
        <dbReference type="Pfam" id="PF13872"/>
    </source>
</evidence>
<sequence length="1459" mass="156869">MTHLAPFATERALAPVAPIPSLDTAAAILSVAEALQTDLAQGFQIDALRLRVEMERVFGGSDATGAWDWKLAYEAGEAALVLFLRKFGRALLARAGSPAALLPILVKVAGLLPTHTRRSEEMERFQQFSTPLPMGLAALAAAQITARDLVLEPSAGTGLLAVLAEIAGGSLALNELADTRADLLRRLFPGRPVTGFDAAQIDDHLDAGVRPSVVVMNPPFSAVANVDARTTEATARHLRSALARLAPGGRLVAITGAGFAPDAPAWVETFARLTETAHLVFTGAVSGAAFAKHGTSFETRISVFDKFRGGEAGGITADLARPISPDVASLLSLITTHVPPRLVLAQVVPAGQGPSSPFPGNPTRTTRTALSTSRATDATNPTNTAPQIEASDLAYTLRDVTEDGTNARLSDAIYETFRLQAIDIPGAAPHPTKLVQSAAMASVAPPKPSYRPKLPAAVLCDGLLSDAQLETVIYAGEAHGAYLAGSWTVDETGDMVSAAPDDAADAVRFRRGFFLGDGTGAGKGRQSAGIVLDNWCQGRRKALWISKSDKLLEDAQRDWSALGQERLLVTPLSRFAQGKDIPLTEGILFTTYATLRSEERGARKSRVDQIVDWLGADFDGVILFDESHAMANAAGSKGDRGDVTASQQGRAGLRLQHKLPNARVVYVSATGATSVHNLAYAQRLGLWGGEDFPFSTRAEFVQAIEAGGVAAMEVLARDLRSLGLYTARSLSYDGVEYEMLEHALTPEQRGIYDAYAGAFAIIHNNLAAAMEAANITGDSGTLNRQAKSAARSAFESAKQRFFGHLLTSMKTPTLIAAIDADLAAGHAAVIQIVSTGEALMERRLSDIPTDEWNDVRVDITPREACLDYLAHSFPVQLYEPFTDSEGNLSSRPVTRDGQPVECREAARRRDALIEHLASLPPVPGALDQIVQRFGTDLVAEVTGRSRRIVRKGDGPAAHLVVESRAGSANLAETAAFMDDQKRILIFSDAGGTGRSYHADLGAKNQRLRVHYLLEPGWKADAAIQGLGRTNRTNQAQPPLFRPVATDVKAEKRFLSTIARRLDTLGAITRGQRQTGGQGLFRPEDNLESPYARDALRQLYRRIYRGDVAGCSLGAFEDATGLSLTDDNGLKDDLPPITTFLNRLLALTIDMQAVLFSVFEELLDQRIEGAIAAGVYDLGLETLRAESFQVTDARVIYTHPGSGAETQLLTIAQKQRNTPTALADALDWLDDPKARLLVNSRSNRAAVQVPATSLMLDDGTIEPRLRLIRPTEASTVPARMMEDTHWLEADRAVFAAAWTAELAEVPEFSETTLHIVAGLLLPIWKQLPQDETRVYRLQTDDGQRIIGRRVSPSWVATTLAADAPKLTAAQVHALVLEGKTVVRLAEGMELHRSRVMGVNRIELSGFLGAAKDRLKADGFFSEIIAWKLRLFCPADSSGITVLDRLLARCPVTGLHARGGC</sequence>
<evidence type="ECO:0000256" key="2">
    <source>
        <dbReference type="SAM" id="MobiDB-lite"/>
    </source>
</evidence>
<feature type="domain" description="Strawberry notch helicase C" evidence="3">
    <location>
        <begin position="925"/>
        <end position="1181"/>
    </location>
</feature>
<evidence type="ECO:0000313" key="5">
    <source>
        <dbReference type="EMBL" id="KUP91390.1"/>
    </source>
</evidence>
<dbReference type="Pfam" id="PF13871">
    <property type="entry name" value="Helicase_C_4"/>
    <property type="match status" value="1"/>
</dbReference>
<evidence type="ECO:0000256" key="1">
    <source>
        <dbReference type="ARBA" id="ARBA00006992"/>
    </source>
</evidence>
<dbReference type="EMBL" id="LPUY01000096">
    <property type="protein sequence ID" value="KUP91390.1"/>
    <property type="molecule type" value="Genomic_DNA"/>
</dbReference>
<gene>
    <name evidence="5" type="ORF">TRIHO_37260</name>
</gene>
<dbReference type="PANTHER" id="PTHR12706:SF30">
    <property type="entry name" value="PROTEIN STRAWBERRY NOTCH-RELATED"/>
    <property type="match status" value="1"/>
</dbReference>
<dbReference type="InterPro" id="IPR027417">
    <property type="entry name" value="P-loop_NTPase"/>
</dbReference>
<dbReference type="CDD" id="cd02440">
    <property type="entry name" value="AdoMet_MTases"/>
    <property type="match status" value="1"/>
</dbReference>
<comment type="caution">
    <text evidence="5">The sequence shown here is derived from an EMBL/GenBank/DDBJ whole genome shotgun (WGS) entry which is preliminary data.</text>
</comment>
<comment type="similarity">
    <text evidence="1">Belongs to the SBNO family.</text>
</comment>
<dbReference type="Proteomes" id="UP000068382">
    <property type="component" value="Unassembled WGS sequence"/>
</dbReference>
<organism evidence="5 6">
    <name type="scientific">Tritonibacter horizontis</name>
    <dbReference type="NCBI Taxonomy" id="1768241"/>
    <lineage>
        <taxon>Bacteria</taxon>
        <taxon>Pseudomonadati</taxon>
        <taxon>Pseudomonadota</taxon>
        <taxon>Alphaproteobacteria</taxon>
        <taxon>Rhodobacterales</taxon>
        <taxon>Paracoccaceae</taxon>
        <taxon>Tritonibacter</taxon>
    </lineage>
</organism>
<accession>A0A132BUG0</accession>
<proteinExistence type="inferred from homology"/>
<feature type="compositionally biased region" description="Low complexity" evidence="2">
    <location>
        <begin position="363"/>
        <end position="385"/>
    </location>
</feature>
<reference evidence="5 6" key="1">
    <citation type="submission" date="2015-12" db="EMBL/GenBank/DDBJ databases">
        <title>Genome sequence of the marine Rhodobacteraceae strain O3.65, Candidatus Tritonibacter horizontis.</title>
        <authorList>
            <person name="Poehlein A."/>
            <person name="Giebel H.A."/>
            <person name="Voget S."/>
            <person name="Brinkhoff T."/>
        </authorList>
    </citation>
    <scope>NUCLEOTIDE SEQUENCE [LARGE SCALE GENOMIC DNA]</scope>
    <source>
        <strain evidence="5 6">O3.65</strain>
    </source>
</reference>
<dbReference type="OrthoDB" id="270332at2"/>
<dbReference type="InterPro" id="IPR026937">
    <property type="entry name" value="SBNO_Helicase_C_dom"/>
</dbReference>
<dbReference type="PATRIC" id="fig|1768241.3.peg.3887"/>
<dbReference type="InterPro" id="IPR026741">
    <property type="entry name" value="SNO"/>
</dbReference>
<feature type="domain" description="Strawberry notch AAA" evidence="4">
    <location>
        <begin position="429"/>
        <end position="754"/>
    </location>
</feature>
<protein>
    <recommendedName>
        <fullName evidence="7">Helicase ATP-binding domain-containing protein</fullName>
    </recommendedName>
</protein>
<name>A0A132BUG0_9RHOB</name>
<evidence type="ECO:0008006" key="7">
    <source>
        <dbReference type="Google" id="ProtNLM"/>
    </source>
</evidence>
<dbReference type="SUPFAM" id="SSF53335">
    <property type="entry name" value="S-adenosyl-L-methionine-dependent methyltransferases"/>
    <property type="match status" value="1"/>
</dbReference>
<dbReference type="InterPro" id="IPR029063">
    <property type="entry name" value="SAM-dependent_MTases_sf"/>
</dbReference>
<keyword evidence="6" id="KW-1185">Reference proteome</keyword>
<dbReference type="Gene3D" id="3.40.50.300">
    <property type="entry name" value="P-loop containing nucleotide triphosphate hydrolases"/>
    <property type="match status" value="1"/>
</dbReference>
<dbReference type="Pfam" id="PF13872">
    <property type="entry name" value="AAA_34"/>
    <property type="match status" value="1"/>
</dbReference>
<evidence type="ECO:0000259" key="3">
    <source>
        <dbReference type="Pfam" id="PF13871"/>
    </source>
</evidence>
<dbReference type="RefSeq" id="WP_068247256.1">
    <property type="nucleotide sequence ID" value="NZ_LPUY01000096.1"/>
</dbReference>
<dbReference type="GO" id="GO:0006355">
    <property type="term" value="P:regulation of DNA-templated transcription"/>
    <property type="evidence" value="ECO:0007669"/>
    <property type="project" value="InterPro"/>
</dbReference>
<feature type="region of interest" description="Disordered" evidence="2">
    <location>
        <begin position="351"/>
        <end position="385"/>
    </location>
</feature>
<dbReference type="PANTHER" id="PTHR12706">
    <property type="entry name" value="STRAWBERRY NOTCH-RELATED"/>
    <property type="match status" value="1"/>
</dbReference>
<evidence type="ECO:0000313" key="6">
    <source>
        <dbReference type="Proteomes" id="UP000068382"/>
    </source>
</evidence>
<dbReference type="SUPFAM" id="SSF52540">
    <property type="entry name" value="P-loop containing nucleoside triphosphate hydrolases"/>
    <property type="match status" value="1"/>
</dbReference>
<dbReference type="InterPro" id="IPR039187">
    <property type="entry name" value="SNO_AAA"/>
</dbReference>
<dbReference type="Gene3D" id="3.40.50.150">
    <property type="entry name" value="Vaccinia Virus protein VP39"/>
    <property type="match status" value="1"/>
</dbReference>